<feature type="region of interest" description="Disordered" evidence="1">
    <location>
        <begin position="1"/>
        <end position="23"/>
    </location>
</feature>
<keyword evidence="4" id="KW-1185">Reference proteome</keyword>
<dbReference type="PANTHER" id="PTHR30121">
    <property type="entry name" value="UNCHARACTERIZED PROTEIN YJGR-RELATED"/>
    <property type="match status" value="1"/>
</dbReference>
<protein>
    <submittedName>
        <fullName evidence="3">Type IV secretory system conjugative DNA transfer family protein</fullName>
    </submittedName>
</protein>
<evidence type="ECO:0000256" key="1">
    <source>
        <dbReference type="SAM" id="MobiDB-lite"/>
    </source>
</evidence>
<feature type="region of interest" description="Disordered" evidence="1">
    <location>
        <begin position="797"/>
        <end position="850"/>
    </location>
</feature>
<dbReference type="InterPro" id="IPR027417">
    <property type="entry name" value="P-loop_NTPase"/>
</dbReference>
<organism evidence="3 4">
    <name type="scientific">Nocardia elegans</name>
    <dbReference type="NCBI Taxonomy" id="300029"/>
    <lineage>
        <taxon>Bacteria</taxon>
        <taxon>Bacillati</taxon>
        <taxon>Actinomycetota</taxon>
        <taxon>Actinomycetes</taxon>
        <taxon>Mycobacteriales</taxon>
        <taxon>Nocardiaceae</taxon>
        <taxon>Nocardia</taxon>
    </lineage>
</organism>
<keyword evidence="2" id="KW-1133">Transmembrane helix</keyword>
<dbReference type="PANTHER" id="PTHR30121:SF11">
    <property type="entry name" value="AAA+ ATPASE DOMAIN-CONTAINING PROTEIN"/>
    <property type="match status" value="1"/>
</dbReference>
<feature type="compositionally biased region" description="Low complexity" evidence="1">
    <location>
        <begin position="1"/>
        <end position="15"/>
    </location>
</feature>
<comment type="caution">
    <text evidence="3">The sequence shown here is derived from an EMBL/GenBank/DDBJ whole genome shotgun (WGS) entry which is preliminary data.</text>
</comment>
<dbReference type="RefSeq" id="WP_387131465.1">
    <property type="nucleotide sequence ID" value="NZ_JBIATK010000010.1"/>
</dbReference>
<feature type="transmembrane region" description="Helical" evidence="2">
    <location>
        <begin position="43"/>
        <end position="64"/>
    </location>
</feature>
<accession>A0ABW6TJK2</accession>
<dbReference type="CDD" id="cd01127">
    <property type="entry name" value="TrwB_TraG_TraD_VirD4"/>
    <property type="match status" value="2"/>
</dbReference>
<dbReference type="Gene3D" id="3.40.50.300">
    <property type="entry name" value="P-loop containing nucleotide triphosphate hydrolases"/>
    <property type="match status" value="2"/>
</dbReference>
<reference evidence="3 4" key="1">
    <citation type="submission" date="2024-10" db="EMBL/GenBank/DDBJ databases">
        <title>The Natural Products Discovery Center: Release of the First 8490 Sequenced Strains for Exploring Actinobacteria Biosynthetic Diversity.</title>
        <authorList>
            <person name="Kalkreuter E."/>
            <person name="Kautsar S.A."/>
            <person name="Yang D."/>
            <person name="Bader C.D."/>
            <person name="Teijaro C.N."/>
            <person name="Fluegel L."/>
            <person name="Davis C.M."/>
            <person name="Simpson J.R."/>
            <person name="Lauterbach L."/>
            <person name="Steele A.D."/>
            <person name="Gui C."/>
            <person name="Meng S."/>
            <person name="Li G."/>
            <person name="Viehrig K."/>
            <person name="Ye F."/>
            <person name="Su P."/>
            <person name="Kiefer A.F."/>
            <person name="Nichols A."/>
            <person name="Cepeda A.J."/>
            <person name="Yan W."/>
            <person name="Fan B."/>
            <person name="Jiang Y."/>
            <person name="Adhikari A."/>
            <person name="Zheng C.-J."/>
            <person name="Schuster L."/>
            <person name="Cowan T.M."/>
            <person name="Smanski M.J."/>
            <person name="Chevrette M.G."/>
            <person name="De Carvalho L.P.S."/>
            <person name="Shen B."/>
        </authorList>
    </citation>
    <scope>NUCLEOTIDE SEQUENCE [LARGE SCALE GENOMIC DNA]</scope>
    <source>
        <strain evidence="3 4">NPDC001867</strain>
    </source>
</reference>
<dbReference type="SUPFAM" id="SSF52540">
    <property type="entry name" value="P-loop containing nucleoside triphosphate hydrolases"/>
    <property type="match status" value="1"/>
</dbReference>
<name>A0ABW6TJK2_9NOCA</name>
<gene>
    <name evidence="3" type="ORF">ACFYY5_26035</name>
</gene>
<dbReference type="EMBL" id="JBIATK010000010">
    <property type="protein sequence ID" value="MFF4026314.1"/>
    <property type="molecule type" value="Genomic_DNA"/>
</dbReference>
<evidence type="ECO:0000313" key="4">
    <source>
        <dbReference type="Proteomes" id="UP001602089"/>
    </source>
</evidence>
<proteinExistence type="predicted"/>
<dbReference type="Proteomes" id="UP001602089">
    <property type="component" value="Unassembled WGS sequence"/>
</dbReference>
<keyword evidence="2" id="KW-0472">Membrane</keyword>
<keyword evidence="2" id="KW-0812">Transmembrane</keyword>
<evidence type="ECO:0000313" key="3">
    <source>
        <dbReference type="EMBL" id="MFF4026314.1"/>
    </source>
</evidence>
<evidence type="ECO:0000256" key="2">
    <source>
        <dbReference type="SAM" id="Phobius"/>
    </source>
</evidence>
<sequence length="850" mass="91365">MMHTDLPSQPSSDSGSPGGLIGGLLTGPGPHLPHLITLAEHHAIHLAVAVIAAVTAVVAFTGWVRRYRERRWADGARQVEILVPPQVQPDSAQMFWEHLHGALARTRWQRLWSGQHLLGFEYRIAPDEGAVIRLWVPGCVPPHLVENAVAVAWRGARTHTQSASAPLPLAPAGHRSVLAGGELRLGRDARWPIRTNAPGDPAAALINAASAMEPGTTACVQVLARPITTRPACRAGNTSASTGFAGFLLELAREFLGLFTRGPARPTGTAARASVRGGFRDRQVSLEQSAQDRAAADKALATQWATVVRYAVTAAVAVDADHGTRSQVAARVRGRAHAVSSFLSGASGHNHYRRRRSLRLREQLSSRRLRRGDRLSCPELAVIAHLPLDAGIAEIHRAGARALAPSEVIASGGPGTKPLGRADAVAGREVAMRVPDARHHVHVLGPTGTGKSTLLGRMILADADAGRGLVLIDPKGDLVTDVLTRLPEHVGVRVVLFDADSATAPPCINPLDLTTFGGDLDLVVDNIGTVFGRIYHQFWGPRTDDVFRNSLYTVCTQPRPATLADVERILADDTYRARLVAAVKKPEVQRFWRAFDALGESGRAQLTAPLLNKLRQLLLRPFVKTALAGGPATVDLTAALDGGELVLARLPKGRLGEDTTRLLGALLVARTWQAASARAATPASERRDASLYLDEFHNFLHSSTPVEDMLAEARALKLSMVLAHQNLGQLTPTLREAISTNARNKIYFTMAPEDARDLARHTLPQLSEHDLAHLDAWHAAARLVVNGQNTAPCTIATEPLPKPIPGRARRVRAAARAYTTPAPHPAPAASPAPRLKTPASHVARRDPRRR</sequence>
<dbReference type="InterPro" id="IPR051162">
    <property type="entry name" value="T4SS_component"/>
</dbReference>